<proteinExistence type="predicted"/>
<dbReference type="eggNOG" id="ENOG502ZH4P">
    <property type="taxonomic scope" value="Bacteria"/>
</dbReference>
<protein>
    <submittedName>
        <fullName evidence="2">Uncharacterized protein</fullName>
    </submittedName>
</protein>
<feature type="transmembrane region" description="Helical" evidence="1">
    <location>
        <begin position="64"/>
        <end position="81"/>
    </location>
</feature>
<dbReference type="Proteomes" id="UP000027931">
    <property type="component" value="Unassembled WGS sequence"/>
</dbReference>
<accession>A0A074LL83</accession>
<keyword evidence="3" id="KW-1185">Reference proteome</keyword>
<keyword evidence="1" id="KW-0472">Membrane</keyword>
<reference evidence="2 3" key="1">
    <citation type="journal article" date="2013" name="Int. J. Syst. Evol. Microbiol.">
        <title>Tumebacillus flagellatus sp. nov., an alpha-amylase/pullulanase-producing bacterium isolated from cassava wastewater.</title>
        <authorList>
            <person name="Wang Q."/>
            <person name="Xie N."/>
            <person name="Qin Y."/>
            <person name="Shen N."/>
            <person name="Zhu J."/>
            <person name="Mi H."/>
            <person name="Huang R."/>
        </authorList>
    </citation>
    <scope>NUCLEOTIDE SEQUENCE [LARGE SCALE GENOMIC DNA]</scope>
    <source>
        <strain evidence="2 3">GST4</strain>
    </source>
</reference>
<organism evidence="2 3">
    <name type="scientific">Tumebacillus flagellatus</name>
    <dbReference type="NCBI Taxonomy" id="1157490"/>
    <lineage>
        <taxon>Bacteria</taxon>
        <taxon>Bacillati</taxon>
        <taxon>Bacillota</taxon>
        <taxon>Bacilli</taxon>
        <taxon>Bacillales</taxon>
        <taxon>Alicyclobacillaceae</taxon>
        <taxon>Tumebacillus</taxon>
    </lineage>
</organism>
<comment type="caution">
    <text evidence="2">The sequence shown here is derived from an EMBL/GenBank/DDBJ whole genome shotgun (WGS) entry which is preliminary data.</text>
</comment>
<keyword evidence="1" id="KW-0812">Transmembrane</keyword>
<dbReference type="STRING" id="1157490.EL26_21495"/>
<dbReference type="EMBL" id="JMIR01000040">
    <property type="protein sequence ID" value="KEO81330.1"/>
    <property type="molecule type" value="Genomic_DNA"/>
</dbReference>
<dbReference type="AlphaFoldDB" id="A0A074LL83"/>
<evidence type="ECO:0000313" key="3">
    <source>
        <dbReference type="Proteomes" id="UP000027931"/>
    </source>
</evidence>
<keyword evidence="1" id="KW-1133">Transmembrane helix</keyword>
<name>A0A074LL83_9BACL</name>
<sequence length="162" mass="18379">MQEHAALQEIQQAREEATATSAVVAPVLEPDERDLLLSPAPARAEESAGTDGELQPFFSTWQRVLLWTGTVLVTIVVLLWGKIGYVHHIPDLVRDNVPAYQHDAGYLVLKPWWFGPPVLDLNTYARDTERPDWELYKARLGDYAAIVDNPYILWKFAEDPLQ</sequence>
<evidence type="ECO:0000256" key="1">
    <source>
        <dbReference type="SAM" id="Phobius"/>
    </source>
</evidence>
<gene>
    <name evidence="2" type="ORF">EL26_21495</name>
</gene>
<evidence type="ECO:0000313" key="2">
    <source>
        <dbReference type="EMBL" id="KEO81330.1"/>
    </source>
</evidence>